<name>A0A0A9W2X7_LYGHE</name>
<accession>A0A0A9W2X7</accession>
<reference evidence="1" key="2">
    <citation type="submission" date="2014-07" db="EMBL/GenBank/DDBJ databases">
        <authorList>
            <person name="Hull J."/>
        </authorList>
    </citation>
    <scope>NUCLEOTIDE SEQUENCE</scope>
</reference>
<organism evidence="1">
    <name type="scientific">Lygus hesperus</name>
    <name type="common">Western plant bug</name>
    <dbReference type="NCBI Taxonomy" id="30085"/>
    <lineage>
        <taxon>Eukaryota</taxon>
        <taxon>Metazoa</taxon>
        <taxon>Ecdysozoa</taxon>
        <taxon>Arthropoda</taxon>
        <taxon>Hexapoda</taxon>
        <taxon>Insecta</taxon>
        <taxon>Pterygota</taxon>
        <taxon>Neoptera</taxon>
        <taxon>Paraneoptera</taxon>
        <taxon>Hemiptera</taxon>
        <taxon>Heteroptera</taxon>
        <taxon>Panheteroptera</taxon>
        <taxon>Cimicomorpha</taxon>
        <taxon>Miridae</taxon>
        <taxon>Mirini</taxon>
        <taxon>Lygus</taxon>
    </lineage>
</organism>
<reference evidence="1" key="1">
    <citation type="journal article" date="2014" name="PLoS ONE">
        <title>Transcriptome-Based Identification of ABC Transporters in the Western Tarnished Plant Bug Lygus hesperus.</title>
        <authorList>
            <person name="Hull J.J."/>
            <person name="Chaney K."/>
            <person name="Geib S.M."/>
            <person name="Fabrick J.A."/>
            <person name="Brent C.S."/>
            <person name="Walsh D."/>
            <person name="Lavine L.C."/>
        </authorList>
    </citation>
    <scope>NUCLEOTIDE SEQUENCE</scope>
</reference>
<gene>
    <name evidence="1" type="primary">YKL222C</name>
    <name evidence="1" type="ORF">CM83_70412</name>
</gene>
<sequence length="108" mass="12798">ECRQLLVHIYAYHRNLQFIPKAKPERNNNACLLPWLQPFPGYKTFTIPIRWNHVKMNKEEPSATEGLLWTEHALKIRNVKSRKKPPSMVSLFPTLKAFSFRSRRLGLR</sequence>
<dbReference type="AlphaFoldDB" id="A0A0A9W2X7"/>
<dbReference type="EMBL" id="GBHO01042781">
    <property type="protein sequence ID" value="JAG00823.1"/>
    <property type="molecule type" value="Transcribed_RNA"/>
</dbReference>
<protein>
    <submittedName>
        <fullName evidence="1">Putative transcriptional regulatory protein YKL222C</fullName>
    </submittedName>
</protein>
<feature type="non-terminal residue" evidence="1">
    <location>
        <position position="1"/>
    </location>
</feature>
<evidence type="ECO:0000313" key="1">
    <source>
        <dbReference type="EMBL" id="JAG00823.1"/>
    </source>
</evidence>
<proteinExistence type="predicted"/>